<name>A0AAD8P4L3_TARER</name>
<proteinExistence type="predicted"/>
<comment type="caution">
    <text evidence="1">The sequence shown here is derived from an EMBL/GenBank/DDBJ whole genome shotgun (WGS) entry which is preliminary data.</text>
</comment>
<sequence>MLLETLRRPVFCHSQIYGIDETSRAATSASNISTGDHVFNLCGALVNIEVEGESEAAGEIATVTPGLHLFFDTVCDGQVVHLLERGHGISILGRCSKPVCCVKVLNVDGVTGSFYFKYVNRTR</sequence>
<organism evidence="1 2">
    <name type="scientific">Tagetes erecta</name>
    <name type="common">African marigold</name>
    <dbReference type="NCBI Taxonomy" id="13708"/>
    <lineage>
        <taxon>Eukaryota</taxon>
        <taxon>Viridiplantae</taxon>
        <taxon>Streptophyta</taxon>
        <taxon>Embryophyta</taxon>
        <taxon>Tracheophyta</taxon>
        <taxon>Spermatophyta</taxon>
        <taxon>Magnoliopsida</taxon>
        <taxon>eudicotyledons</taxon>
        <taxon>Gunneridae</taxon>
        <taxon>Pentapetalae</taxon>
        <taxon>asterids</taxon>
        <taxon>campanulids</taxon>
        <taxon>Asterales</taxon>
        <taxon>Asteraceae</taxon>
        <taxon>Asteroideae</taxon>
        <taxon>Heliantheae alliance</taxon>
        <taxon>Tageteae</taxon>
        <taxon>Tagetes</taxon>
    </lineage>
</organism>
<accession>A0AAD8P4L3</accession>
<keyword evidence="2" id="KW-1185">Reference proteome</keyword>
<evidence type="ECO:0000313" key="2">
    <source>
        <dbReference type="Proteomes" id="UP001229421"/>
    </source>
</evidence>
<gene>
    <name evidence="1" type="ORF">QVD17_08612</name>
</gene>
<reference evidence="1" key="1">
    <citation type="journal article" date="2023" name="bioRxiv">
        <title>Improved chromosome-level genome assembly for marigold (Tagetes erecta).</title>
        <authorList>
            <person name="Jiang F."/>
            <person name="Yuan L."/>
            <person name="Wang S."/>
            <person name="Wang H."/>
            <person name="Xu D."/>
            <person name="Wang A."/>
            <person name="Fan W."/>
        </authorList>
    </citation>
    <scope>NUCLEOTIDE SEQUENCE</scope>
    <source>
        <strain evidence="1">WSJ</strain>
        <tissue evidence="1">Leaf</tissue>
    </source>
</reference>
<dbReference type="Proteomes" id="UP001229421">
    <property type="component" value="Unassembled WGS sequence"/>
</dbReference>
<evidence type="ECO:0000313" key="1">
    <source>
        <dbReference type="EMBL" id="KAK1431867.1"/>
    </source>
</evidence>
<protein>
    <submittedName>
        <fullName evidence="1">Uncharacterized protein</fullName>
    </submittedName>
</protein>
<dbReference type="EMBL" id="JAUHHV010000002">
    <property type="protein sequence ID" value="KAK1431867.1"/>
    <property type="molecule type" value="Genomic_DNA"/>
</dbReference>
<dbReference type="AlphaFoldDB" id="A0AAD8P4L3"/>